<dbReference type="STRING" id="1202772.A0A1V9YPB1"/>
<dbReference type="InterPro" id="IPR050776">
    <property type="entry name" value="Ank_Repeat/CDKN_Inhibitor"/>
</dbReference>
<dbReference type="InterPro" id="IPR036770">
    <property type="entry name" value="Ankyrin_rpt-contain_sf"/>
</dbReference>
<dbReference type="GO" id="GO:0005634">
    <property type="term" value="C:nucleus"/>
    <property type="evidence" value="ECO:0007669"/>
    <property type="project" value="TreeGrafter"/>
</dbReference>
<evidence type="ECO:0000313" key="3">
    <source>
        <dbReference type="EMBL" id="OQR87618.1"/>
    </source>
</evidence>
<dbReference type="PANTHER" id="PTHR24201:SF2">
    <property type="entry name" value="ANKYRIN REPEAT DOMAIN-CONTAINING PROTEIN 42"/>
    <property type="match status" value="1"/>
</dbReference>
<keyword evidence="1" id="KW-0677">Repeat</keyword>
<reference evidence="3 4" key="1">
    <citation type="journal article" date="2014" name="Genome Biol. Evol.">
        <title>The secreted proteins of Achlya hypogyna and Thraustotheca clavata identify the ancestral oomycete secretome and reveal gene acquisitions by horizontal gene transfer.</title>
        <authorList>
            <person name="Misner I."/>
            <person name="Blouin N."/>
            <person name="Leonard G."/>
            <person name="Richards T.A."/>
            <person name="Lane C.E."/>
        </authorList>
    </citation>
    <scope>NUCLEOTIDE SEQUENCE [LARGE SCALE GENOMIC DNA]</scope>
    <source>
        <strain evidence="3 4">ATCC 48635</strain>
    </source>
</reference>
<evidence type="ECO:0000256" key="2">
    <source>
        <dbReference type="ARBA" id="ARBA00023043"/>
    </source>
</evidence>
<organism evidence="3 4">
    <name type="scientific">Achlya hypogyna</name>
    <name type="common">Oomycete</name>
    <name type="synonym">Protoachlya hypogyna</name>
    <dbReference type="NCBI Taxonomy" id="1202772"/>
    <lineage>
        <taxon>Eukaryota</taxon>
        <taxon>Sar</taxon>
        <taxon>Stramenopiles</taxon>
        <taxon>Oomycota</taxon>
        <taxon>Saprolegniomycetes</taxon>
        <taxon>Saprolegniales</taxon>
        <taxon>Achlyaceae</taxon>
        <taxon>Achlya</taxon>
    </lineage>
</organism>
<name>A0A1V9YPB1_ACHHY</name>
<dbReference type="InterPro" id="IPR018247">
    <property type="entry name" value="EF_Hand_1_Ca_BS"/>
</dbReference>
<dbReference type="AlphaFoldDB" id="A0A1V9YPB1"/>
<dbReference type="OrthoDB" id="2157354at2759"/>
<dbReference type="Proteomes" id="UP000243579">
    <property type="component" value="Unassembled WGS sequence"/>
</dbReference>
<sequence length="472" mass="52715">MDANRSLSFHTLQLADADGDNAVTSKEIRALHLHRQLSSADTDIVVAPSQPKRLSSAALASITEKQSRYAPWLQKALARMEHSKATWKEPEPAAKPVAHPRRKITVKAPEPAPPTCASVWDAASTGNVDEVRRFLEVQKVDVFAHNEADGGRTLLHVASWHGQVSVVMFLTMFVQATKGLDALRLFVNCIDTAYSRCTPLLEACRSRKGALNDKLKIIKLLVLYGATLEHQDAHGDNALHWSARHSVLPIVRYLVKETDAAVFAVITDNFKLQKPLDVAKRVMETKATSSAVDVYNLLRLVYRECNIRLKIQYGKKIRLHTEAEIRAQRNEGIVHALDSARIWTARADALWHASHDGAEAHRNALEAKLLDEAGKEAVGKAQLWLETKDGKAWAKKELPAALEELKALVQDGTLPKPRDLKKAAAVRLGETYIATQETDTREQMRKKFTRDHPLLESRDVDYYKRLVASASR</sequence>
<gene>
    <name evidence="3" type="ORF">ACHHYP_08469</name>
</gene>
<comment type="caution">
    <text evidence="3">The sequence shown here is derived from an EMBL/GenBank/DDBJ whole genome shotgun (WGS) entry which is preliminary data.</text>
</comment>
<protein>
    <submittedName>
        <fullName evidence="3">Uncharacterized protein</fullName>
    </submittedName>
</protein>
<dbReference type="InterPro" id="IPR002110">
    <property type="entry name" value="Ankyrin_rpt"/>
</dbReference>
<accession>A0A1V9YPB1</accession>
<evidence type="ECO:0000313" key="4">
    <source>
        <dbReference type="Proteomes" id="UP000243579"/>
    </source>
</evidence>
<dbReference type="Gene3D" id="1.25.40.20">
    <property type="entry name" value="Ankyrin repeat-containing domain"/>
    <property type="match status" value="1"/>
</dbReference>
<dbReference type="SUPFAM" id="SSF48403">
    <property type="entry name" value="Ankyrin repeat"/>
    <property type="match status" value="1"/>
</dbReference>
<proteinExistence type="predicted"/>
<dbReference type="EMBL" id="JNBR01001431">
    <property type="protein sequence ID" value="OQR87618.1"/>
    <property type="molecule type" value="Genomic_DNA"/>
</dbReference>
<dbReference type="SMART" id="SM00248">
    <property type="entry name" value="ANK"/>
    <property type="match status" value="3"/>
</dbReference>
<evidence type="ECO:0000256" key="1">
    <source>
        <dbReference type="ARBA" id="ARBA00022737"/>
    </source>
</evidence>
<dbReference type="PANTHER" id="PTHR24201">
    <property type="entry name" value="ANK_REP_REGION DOMAIN-CONTAINING PROTEIN"/>
    <property type="match status" value="1"/>
</dbReference>
<keyword evidence="4" id="KW-1185">Reference proteome</keyword>
<keyword evidence="2" id="KW-0040">ANK repeat</keyword>
<dbReference type="PROSITE" id="PS00018">
    <property type="entry name" value="EF_HAND_1"/>
    <property type="match status" value="1"/>
</dbReference>